<name>X1KND8_9ZZZZ</name>
<gene>
    <name evidence="1" type="ORF">S03H2_70210</name>
</gene>
<feature type="non-terminal residue" evidence="1">
    <location>
        <position position="1"/>
    </location>
</feature>
<protein>
    <submittedName>
        <fullName evidence="1">Uncharacterized protein</fullName>
    </submittedName>
</protein>
<dbReference type="EMBL" id="BARU01046593">
    <property type="protein sequence ID" value="GAH91664.1"/>
    <property type="molecule type" value="Genomic_DNA"/>
</dbReference>
<comment type="caution">
    <text evidence="1">The sequence shown here is derived from an EMBL/GenBank/DDBJ whole genome shotgun (WGS) entry which is preliminary data.</text>
</comment>
<proteinExistence type="predicted"/>
<dbReference type="AlphaFoldDB" id="X1KND8"/>
<reference evidence="1" key="1">
    <citation type="journal article" date="2014" name="Front. Microbiol.">
        <title>High frequency of phylogenetically diverse reductive dehalogenase-homologous genes in deep subseafloor sedimentary metagenomes.</title>
        <authorList>
            <person name="Kawai M."/>
            <person name="Futagami T."/>
            <person name="Toyoda A."/>
            <person name="Takaki Y."/>
            <person name="Nishi S."/>
            <person name="Hori S."/>
            <person name="Arai W."/>
            <person name="Tsubouchi T."/>
            <person name="Morono Y."/>
            <person name="Uchiyama I."/>
            <person name="Ito T."/>
            <person name="Fujiyama A."/>
            <person name="Inagaki F."/>
            <person name="Takami H."/>
        </authorList>
    </citation>
    <scope>NUCLEOTIDE SEQUENCE</scope>
    <source>
        <strain evidence="1">Expedition CK06-06</strain>
    </source>
</reference>
<sequence length="37" mass="4136">IGSKEIRSNSAVVPAFKFDSPNGTYSLFYFGRDMGIY</sequence>
<organism evidence="1">
    <name type="scientific">marine sediment metagenome</name>
    <dbReference type="NCBI Taxonomy" id="412755"/>
    <lineage>
        <taxon>unclassified sequences</taxon>
        <taxon>metagenomes</taxon>
        <taxon>ecological metagenomes</taxon>
    </lineage>
</organism>
<accession>X1KND8</accession>
<evidence type="ECO:0000313" key="1">
    <source>
        <dbReference type="EMBL" id="GAH91664.1"/>
    </source>
</evidence>